<gene>
    <name evidence="19" type="ORF">DGYR_LOCUS1359</name>
</gene>
<keyword evidence="10 14" id="KW-0505">Motor protein</keyword>
<dbReference type="SUPFAM" id="SSF52540">
    <property type="entry name" value="P-loop containing nucleoside triphosphate hydrolases"/>
    <property type="match status" value="1"/>
</dbReference>
<sequence>MNITSKLSLLAIFTHLIGICLIFKCYLPPKVSITGYNDVKKVAWEPSNNVSSPPEKSFSRLVFVVIDALRMDHVEQIPFIRDLMYNGQARVFEAEANIPTVTLPRIKALTTGDVSVFIDVIVNLASPELQYDNIIYQLKESNHKITFYGDDTWIKLFPDKFAREEGTTSFFVNDYTEVDQNVTRNVKVEIYKKDWSIMILHYLGLDHIGHLIGPRSHLVPPKLQEMSDIVKLISNNLDDKALIVVCGDHGMNDAGSHGGASQSEVKTPFILLSKQFHGKRKNYIEVNQIDSVPTLSCLFALAIPKNNLGIVIREAVEDILSPRDVLKCFHSNAQQISIFATDETSFMLKAAYHSHETFLTSNSMKHYKKAVESYRAAIQKISNDKKNNFIEFDSFGLWYGVIIVVVSTMHLLLLVFSTGRTTSPAFSSISIIVNLVGLLTVCIMVYGLANSPLRHPFPKYYFLLILHSLSLLSTSFIEEEHQCFYLFSVTIVVLMCRDSILKCPKTKLQTCLLTVAICILCRLQRIWTSSGDKWSHLPDVGDFLDENETHLVVIFLISNLVIAWCFLSKDTAFLWFIIGLIFAGVSKYFVVQVFYARTAIVISLLLGNSNKLSTVDLASAFVGLTENVPAIAAFNMFLCTYSGPVNWFTALVSRLRSDLDVNLNLCKMDLGGLQTGINVDIQRTDGRIHTAVVSNIEETTKTVTVEWFEKGETKGKEIDFDQIFLLNTDLRPNSNNKIISGQYEEQEDIDQDSIEEDEPIHSNNRQISENVPTPRETPRTNSRRPDTSGSAGGSQAVNKIRPSYARPQQPSGNAKVNQVIQEAEVVPPKKNGVAPVKPVPVVDKIVGRKSSCVTEVEKIKQKRDERRQAALNRKNDDDKVDRSNPNWEFLMMIKEYRSSLDFHPISGENELANTHQICVAVRKRPINKKELQKKEVDVVTIPSPDKVIVHEPKLKVDLTKYLENQLFHFDYAFDENSSNELIYRYTAQPLVASIFEGGMATCFAYGQTGSGKTHTMGGDFSNSRSNQQDCTKGIYYFAARDLFRLANTKYKKSGFLCSASFFEIYSGKVFDLLAKKAKLRVLEDGKQQVQVVGLSEEVVRNVDDVLKLISIGNATRTSGTTSANAHSSRSHAIFQLVVRNESNKKLIGKFSLIDLAGNERGADTASSDRQTRLEGAEINKSLLALKECIRALGRKGAHLPFRASKLTQVLRDSFIGETSRTCMIAMISPGTACVEHSLNTLRYADRVKELGPSDFESKYQDYEAPLLNGPTSPQHSDLMLLKTANEGEVSDDLIHFHEAVQHLQELEEDVLDMHRAIYDSIPKWKEEDKKLLLTTDKVDYDAEMYAKNLKKLLDSRINQLMELREKVSAFTNNLAEEENLSRVVQTGNRIKKN</sequence>
<dbReference type="GO" id="GO:0051301">
    <property type="term" value="P:cell division"/>
    <property type="evidence" value="ECO:0007669"/>
    <property type="project" value="UniProtKB-KW"/>
</dbReference>
<dbReference type="GO" id="GO:0016020">
    <property type="term" value="C:membrane"/>
    <property type="evidence" value="ECO:0007669"/>
    <property type="project" value="GOC"/>
</dbReference>
<feature type="transmembrane region" description="Helical" evidence="17">
    <location>
        <begin position="549"/>
        <end position="567"/>
    </location>
</feature>
<comment type="similarity">
    <text evidence="2">Belongs to the PIGG/PIGN/PIGO family. PIGG subfamily.</text>
</comment>
<feature type="transmembrane region" description="Helical" evidence="17">
    <location>
        <begin position="460"/>
        <end position="477"/>
    </location>
</feature>
<dbReference type="PROSITE" id="PS50067">
    <property type="entry name" value="KINESIN_MOTOR_2"/>
    <property type="match status" value="1"/>
</dbReference>
<dbReference type="InterPro" id="IPR054473">
    <property type="entry name" value="KIF2A-like_N"/>
</dbReference>
<keyword evidence="20" id="KW-1185">Reference proteome</keyword>
<dbReference type="InterPro" id="IPR037674">
    <property type="entry name" value="PIG-G_N"/>
</dbReference>
<dbReference type="EMBL" id="CAJFCJ010000002">
    <property type="protein sequence ID" value="CAD5112165.1"/>
    <property type="molecule type" value="Genomic_DNA"/>
</dbReference>
<evidence type="ECO:0000256" key="8">
    <source>
        <dbReference type="ARBA" id="ARBA00022840"/>
    </source>
</evidence>
<feature type="coiled-coil region" evidence="15">
    <location>
        <begin position="1346"/>
        <end position="1380"/>
    </location>
</feature>
<organism evidence="19 20">
    <name type="scientific">Dimorphilus gyrociliatus</name>
    <dbReference type="NCBI Taxonomy" id="2664684"/>
    <lineage>
        <taxon>Eukaryota</taxon>
        <taxon>Metazoa</taxon>
        <taxon>Spiralia</taxon>
        <taxon>Lophotrochozoa</taxon>
        <taxon>Annelida</taxon>
        <taxon>Polychaeta</taxon>
        <taxon>Polychaeta incertae sedis</taxon>
        <taxon>Dinophilidae</taxon>
        <taxon>Dimorphilus</taxon>
    </lineage>
</organism>
<feature type="region of interest" description="Disordered" evidence="16">
    <location>
        <begin position="741"/>
        <end position="797"/>
    </location>
</feature>
<dbReference type="InterPro" id="IPR027417">
    <property type="entry name" value="P-loop_NTPase"/>
</dbReference>
<evidence type="ECO:0000256" key="3">
    <source>
        <dbReference type="ARBA" id="ARBA00022490"/>
    </source>
</evidence>
<reference evidence="19 20" key="1">
    <citation type="submission" date="2020-08" db="EMBL/GenBank/DDBJ databases">
        <authorList>
            <person name="Hejnol A."/>
        </authorList>
    </citation>
    <scope>NUCLEOTIDE SEQUENCE [LARGE SCALE GENOMIC DNA]</scope>
</reference>
<dbReference type="InterPro" id="IPR027640">
    <property type="entry name" value="Kinesin-like_fam"/>
</dbReference>
<keyword evidence="3" id="KW-0963">Cytoplasm</keyword>
<dbReference type="InterPro" id="IPR017850">
    <property type="entry name" value="Alkaline_phosphatase_core_sf"/>
</dbReference>
<evidence type="ECO:0000313" key="20">
    <source>
        <dbReference type="Proteomes" id="UP000549394"/>
    </source>
</evidence>
<dbReference type="Pfam" id="PF19316">
    <property type="entry name" value="PIGO_PIGG"/>
    <property type="match status" value="1"/>
</dbReference>
<name>A0A7I8V914_9ANNE</name>
<dbReference type="Pfam" id="PF22923">
    <property type="entry name" value="KIF2A-like_1st"/>
    <property type="match status" value="1"/>
</dbReference>
<keyword evidence="6 14" id="KW-0547">Nucleotide-binding</keyword>
<feature type="transmembrane region" description="Helical" evidence="17">
    <location>
        <begin position="483"/>
        <end position="500"/>
    </location>
</feature>
<dbReference type="SMART" id="SM00129">
    <property type="entry name" value="KISc"/>
    <property type="match status" value="1"/>
</dbReference>
<dbReference type="Pfam" id="PF00225">
    <property type="entry name" value="Kinesin"/>
    <property type="match status" value="1"/>
</dbReference>
<evidence type="ECO:0000256" key="11">
    <source>
        <dbReference type="ARBA" id="ARBA00023212"/>
    </source>
</evidence>
<keyword evidence="4" id="KW-0132">Cell division</keyword>
<dbReference type="InterPro" id="IPR036961">
    <property type="entry name" value="Kinesin_motor_dom_sf"/>
</dbReference>
<dbReference type="PRINTS" id="PR00380">
    <property type="entry name" value="KINESINHEAVY"/>
</dbReference>
<dbReference type="InterPro" id="IPR002591">
    <property type="entry name" value="Phosphodiest/P_Trfase"/>
</dbReference>
<evidence type="ECO:0000259" key="18">
    <source>
        <dbReference type="PROSITE" id="PS50067"/>
    </source>
</evidence>
<comment type="subcellular location">
    <subcellularLocation>
        <location evidence="1">Cytoplasm</location>
        <location evidence="1">Cytoskeleton</location>
    </subcellularLocation>
</comment>
<feature type="transmembrane region" description="Helical" evidence="17">
    <location>
        <begin position="428"/>
        <end position="448"/>
    </location>
</feature>
<keyword evidence="7" id="KW-0498">Mitosis</keyword>
<keyword evidence="8 14" id="KW-0067">ATP-binding</keyword>
<evidence type="ECO:0000256" key="14">
    <source>
        <dbReference type="PROSITE-ProRule" id="PRU00283"/>
    </source>
</evidence>
<evidence type="ECO:0000256" key="10">
    <source>
        <dbReference type="ARBA" id="ARBA00023175"/>
    </source>
</evidence>
<proteinExistence type="inferred from homology"/>
<dbReference type="InterPro" id="IPR019821">
    <property type="entry name" value="Kinesin_motor_CS"/>
</dbReference>
<evidence type="ECO:0000256" key="12">
    <source>
        <dbReference type="ARBA" id="ARBA00023306"/>
    </source>
</evidence>
<accession>A0A7I8V914</accession>
<dbReference type="GO" id="GO:0005874">
    <property type="term" value="C:microtubule"/>
    <property type="evidence" value="ECO:0007669"/>
    <property type="project" value="UniProtKB-KW"/>
</dbReference>
<feature type="transmembrane region" description="Helical" evidence="17">
    <location>
        <begin position="574"/>
        <end position="595"/>
    </location>
</feature>
<dbReference type="GO" id="GO:0003777">
    <property type="term" value="F:microtubule motor activity"/>
    <property type="evidence" value="ECO:0007669"/>
    <property type="project" value="InterPro"/>
</dbReference>
<evidence type="ECO:0000256" key="5">
    <source>
        <dbReference type="ARBA" id="ARBA00022701"/>
    </source>
</evidence>
<keyword evidence="17" id="KW-0472">Membrane</keyword>
<evidence type="ECO:0000256" key="7">
    <source>
        <dbReference type="ARBA" id="ARBA00022776"/>
    </source>
</evidence>
<keyword evidence="17" id="KW-1133">Transmembrane helix</keyword>
<evidence type="ECO:0000256" key="15">
    <source>
        <dbReference type="SAM" id="Coils"/>
    </source>
</evidence>
<dbReference type="CDD" id="cd16024">
    <property type="entry name" value="GPI_EPT_2"/>
    <property type="match status" value="1"/>
</dbReference>
<keyword evidence="12" id="KW-0131">Cell cycle</keyword>
<keyword evidence="9 15" id="KW-0175">Coiled coil</keyword>
<dbReference type="OrthoDB" id="3176171at2759"/>
<evidence type="ECO:0000313" key="19">
    <source>
        <dbReference type="EMBL" id="CAD5112165.1"/>
    </source>
</evidence>
<dbReference type="PROSITE" id="PS00411">
    <property type="entry name" value="KINESIN_MOTOR_1"/>
    <property type="match status" value="1"/>
</dbReference>
<dbReference type="InterPro" id="IPR001752">
    <property type="entry name" value="Kinesin_motor_dom"/>
</dbReference>
<evidence type="ECO:0000256" key="17">
    <source>
        <dbReference type="SAM" id="Phobius"/>
    </source>
</evidence>
<feature type="transmembrane region" description="Helical" evidence="17">
    <location>
        <begin position="6"/>
        <end position="27"/>
    </location>
</feature>
<evidence type="ECO:0000256" key="2">
    <source>
        <dbReference type="ARBA" id="ARBA00005315"/>
    </source>
</evidence>
<evidence type="ECO:0000256" key="4">
    <source>
        <dbReference type="ARBA" id="ARBA00022618"/>
    </source>
</evidence>
<dbReference type="Gene3D" id="3.40.720.10">
    <property type="entry name" value="Alkaline Phosphatase, subunit A"/>
    <property type="match status" value="1"/>
</dbReference>
<dbReference type="Proteomes" id="UP000549394">
    <property type="component" value="Unassembled WGS sequence"/>
</dbReference>
<dbReference type="FunFam" id="3.40.850.10:FF:000012">
    <property type="entry name" value="Kinesin-like protein"/>
    <property type="match status" value="1"/>
</dbReference>
<dbReference type="SUPFAM" id="SSF53649">
    <property type="entry name" value="Alkaline phosphatase-like"/>
    <property type="match status" value="1"/>
</dbReference>
<dbReference type="GO" id="GO:0051377">
    <property type="term" value="F:mannose-ethanolamine phosphotransferase activity"/>
    <property type="evidence" value="ECO:0007669"/>
    <property type="project" value="InterPro"/>
</dbReference>
<evidence type="ECO:0000256" key="1">
    <source>
        <dbReference type="ARBA" id="ARBA00004245"/>
    </source>
</evidence>
<dbReference type="GO" id="GO:0008017">
    <property type="term" value="F:microtubule binding"/>
    <property type="evidence" value="ECO:0007669"/>
    <property type="project" value="InterPro"/>
</dbReference>
<dbReference type="CDD" id="cd01367">
    <property type="entry name" value="KISc_KIF2_like"/>
    <property type="match status" value="1"/>
</dbReference>
<dbReference type="Pfam" id="PF01663">
    <property type="entry name" value="Phosphodiest"/>
    <property type="match status" value="1"/>
</dbReference>
<dbReference type="PANTHER" id="PTHR47971:SF8">
    <property type="entry name" value="KINESIN-LIKE PROTEIN"/>
    <property type="match status" value="1"/>
</dbReference>
<protein>
    <submittedName>
        <fullName evidence="19">DgyrCDS1401</fullName>
    </submittedName>
</protein>
<feature type="compositionally biased region" description="Polar residues" evidence="16">
    <location>
        <begin position="761"/>
        <end position="771"/>
    </location>
</feature>
<evidence type="ECO:0000256" key="16">
    <source>
        <dbReference type="SAM" id="MobiDB-lite"/>
    </source>
</evidence>
<evidence type="ECO:0000256" key="13">
    <source>
        <dbReference type="ARBA" id="ARBA00061030"/>
    </source>
</evidence>
<dbReference type="GO" id="GO:0006506">
    <property type="term" value="P:GPI anchor biosynthetic process"/>
    <property type="evidence" value="ECO:0007669"/>
    <property type="project" value="InterPro"/>
</dbReference>
<dbReference type="Gene3D" id="3.40.850.10">
    <property type="entry name" value="Kinesin motor domain"/>
    <property type="match status" value="1"/>
</dbReference>
<feature type="compositionally biased region" description="Polar residues" evidence="16">
    <location>
        <begin position="787"/>
        <end position="797"/>
    </location>
</feature>
<keyword evidence="11" id="KW-0206">Cytoskeleton</keyword>
<feature type="domain" description="Kinesin motor" evidence="18">
    <location>
        <begin position="916"/>
        <end position="1250"/>
    </location>
</feature>
<dbReference type="GO" id="GO:0005524">
    <property type="term" value="F:ATP binding"/>
    <property type="evidence" value="ECO:0007669"/>
    <property type="project" value="UniProtKB-UniRule"/>
</dbReference>
<feature type="binding site" evidence="14">
    <location>
        <begin position="1006"/>
        <end position="1013"/>
    </location>
    <ligand>
        <name>ATP</name>
        <dbReference type="ChEBI" id="CHEBI:30616"/>
    </ligand>
</feature>
<comment type="similarity">
    <text evidence="13">Belongs to the TRAFAC class myosin-kinesin ATPase superfamily. Kinesin family. KIN-13 subfamily.</text>
</comment>
<feature type="compositionally biased region" description="Acidic residues" evidence="16">
    <location>
        <begin position="744"/>
        <end position="758"/>
    </location>
</feature>
<keyword evidence="5" id="KW-0493">Microtubule</keyword>
<feature type="transmembrane region" description="Helical" evidence="17">
    <location>
        <begin position="395"/>
        <end position="416"/>
    </location>
</feature>
<comment type="caution">
    <text evidence="19">The sequence shown here is derived from an EMBL/GenBank/DDBJ whole genome shotgun (WGS) entry which is preliminary data.</text>
</comment>
<dbReference type="PANTHER" id="PTHR47971">
    <property type="entry name" value="KINESIN-RELATED PROTEIN 6"/>
    <property type="match status" value="1"/>
</dbReference>
<dbReference type="GO" id="GO:0007018">
    <property type="term" value="P:microtubule-based movement"/>
    <property type="evidence" value="ECO:0007669"/>
    <property type="project" value="InterPro"/>
</dbReference>
<evidence type="ECO:0000256" key="6">
    <source>
        <dbReference type="ARBA" id="ARBA00022741"/>
    </source>
</evidence>
<dbReference type="GO" id="GO:0007019">
    <property type="term" value="P:microtubule depolymerization"/>
    <property type="evidence" value="ECO:0007669"/>
    <property type="project" value="TreeGrafter"/>
</dbReference>
<evidence type="ECO:0000256" key="9">
    <source>
        <dbReference type="ARBA" id="ARBA00023054"/>
    </source>
</evidence>
<dbReference type="InterPro" id="IPR045687">
    <property type="entry name" value="PIGG/GPI7_C"/>
</dbReference>
<keyword evidence="17" id="KW-0812">Transmembrane</keyword>